<protein>
    <recommendedName>
        <fullName evidence="4">Lipoprotein</fullName>
    </recommendedName>
</protein>
<keyword evidence="1" id="KW-0732">Signal</keyword>
<dbReference type="AlphaFoldDB" id="A0A449A287"/>
<evidence type="ECO:0000256" key="1">
    <source>
        <dbReference type="SAM" id="SignalP"/>
    </source>
</evidence>
<dbReference type="Proteomes" id="UP000290568">
    <property type="component" value="Chromosome"/>
</dbReference>
<dbReference type="EMBL" id="LR214950">
    <property type="protein sequence ID" value="VEU58303.1"/>
    <property type="molecule type" value="Genomic_DNA"/>
</dbReference>
<feature type="chain" id="PRO_5019310168" description="Lipoprotein" evidence="1">
    <location>
        <begin position="21"/>
        <end position="678"/>
    </location>
</feature>
<gene>
    <name evidence="2" type="ORF">NCTC10183_00059</name>
</gene>
<accession>A0A449A287</accession>
<reference evidence="2 3" key="1">
    <citation type="submission" date="2019-01" db="EMBL/GenBank/DDBJ databases">
        <authorList>
            <consortium name="Pathogen Informatics"/>
        </authorList>
    </citation>
    <scope>NUCLEOTIDE SEQUENCE [LARGE SCALE GENOMIC DNA]</scope>
    <source>
        <strain evidence="2 3">NCTC10183</strain>
    </source>
</reference>
<evidence type="ECO:0000313" key="2">
    <source>
        <dbReference type="EMBL" id="VEU58303.1"/>
    </source>
</evidence>
<sequence>MKKTLTFLSLIAASSTPFVANSCVDFDNIHANNVFIKNENQANMLYQNQTLKPSDSYINNEIVRTIFAPLITYSYQGKVHEDKINNNFDSITKKILNFYLADSIVIYLPDNNGNLTQFSFIDSDYSLNLTKPDKGSGYSKPILTVSSPNQTSINNPDFWNKLKQANKVEFNLKDNLFYVDKQVNQTKINFKANDIADNLLNNQAYLEKIKNLYNVTFMMQNNKLIFSAANAEKEAKLDLFVQNEVMNNFIFQPQAQGQKDLFLGTYVVSENEINKLILLKNDHSANESFNNASDSLEKIIFNYNPVSLDEETFRIQSLRAYRQNLISMLNYSTLNSKQQENVLKYSDIYGYNEVVSYNSKDAIFKWTYNHNIKANKSNNAFNNDFANFIHSLSKKELFSFEKALAMLLNPYTIAKLSDSNYYWNVAPLASVQLQGIDQENNNFDSLSAAYYLSTLTSFENLQSNYFIEKEVYYQKENILDLNKQLKSANFKALKEIIASMISKFKQVHTNANISFIIPVLDTFSEKEKLLLERYKNLLNDNFDLNVQIEEYDSNKTYFFKKTHISYLNNSLESFFKVLWDDFRSVQSFSYFLDLSNDEAIQKFINLKTLDEFLNYLNTKTTYEQIKIINTFNNYFNIPVILNNALSEKTFEKILIQNYLELPSFEDGIINYADVRITY</sequence>
<dbReference type="NCBIfam" id="NF045850">
    <property type="entry name" value="ABC_Mplas_LP"/>
    <property type="match status" value="2"/>
</dbReference>
<organism evidence="2 3">
    <name type="scientific">Mycoplasmopsis gallinacea</name>
    <dbReference type="NCBI Taxonomy" id="29556"/>
    <lineage>
        <taxon>Bacteria</taxon>
        <taxon>Bacillati</taxon>
        <taxon>Mycoplasmatota</taxon>
        <taxon>Mycoplasmoidales</taxon>
        <taxon>Metamycoplasmataceae</taxon>
        <taxon>Mycoplasmopsis</taxon>
    </lineage>
</organism>
<evidence type="ECO:0000313" key="3">
    <source>
        <dbReference type="Proteomes" id="UP000290568"/>
    </source>
</evidence>
<dbReference type="STRING" id="29556.VO56_00200"/>
<feature type="signal peptide" evidence="1">
    <location>
        <begin position="1"/>
        <end position="20"/>
    </location>
</feature>
<evidence type="ECO:0008006" key="4">
    <source>
        <dbReference type="Google" id="ProtNLM"/>
    </source>
</evidence>
<keyword evidence="3" id="KW-1185">Reference proteome</keyword>
<proteinExistence type="predicted"/>
<name>A0A449A287_9BACT</name>
<dbReference type="RefSeq" id="WP_129619994.1">
    <property type="nucleotide sequence ID" value="NZ_LR214950.1"/>
</dbReference>
<dbReference type="OrthoDB" id="395736at2"/>